<evidence type="ECO:0000256" key="2">
    <source>
        <dbReference type="ARBA" id="ARBA00012438"/>
    </source>
</evidence>
<keyword evidence="8" id="KW-0418">Kinase</keyword>
<dbReference type="Proteomes" id="UP000663720">
    <property type="component" value="Chromosome"/>
</dbReference>
<dbReference type="PRINTS" id="PR00344">
    <property type="entry name" value="BCTRLSENSOR"/>
</dbReference>
<dbReference type="Pfam" id="PF00072">
    <property type="entry name" value="Response_reg"/>
    <property type="match status" value="2"/>
</dbReference>
<dbReference type="SUPFAM" id="SSF55785">
    <property type="entry name" value="PYP-like sensor domain (PAS domain)"/>
    <property type="match status" value="1"/>
</dbReference>
<dbReference type="SMART" id="SM00091">
    <property type="entry name" value="PAS"/>
    <property type="match status" value="1"/>
</dbReference>
<dbReference type="SMART" id="SM00387">
    <property type="entry name" value="HATPase_c"/>
    <property type="match status" value="1"/>
</dbReference>
<dbReference type="NCBIfam" id="TIGR00229">
    <property type="entry name" value="sensory_box"/>
    <property type="match status" value="1"/>
</dbReference>
<sequence>MSRAKIMIVEDEFIIAMHMKVLLKKMGYEVTAMLTTGEEALEQVIKGQNCLDLPDIILIDISLDGKMDGIQTALEIKKNTSIPIIFSTAYTDDEILTRAKLAEPSGYLIKPVDSRQMTITIDMALHKAKMELELKKSEERFRQMAEASPFPIYIMDKNSRLIYANKKFPEVFGYKPEELPDRETWLEKFYPDPEYREEVRKTWLKDIQKAKKNQSEQREFDIRCKDGTVRSILFRLVNMDQDSCMVICEDITYRKQSREEFLKARKLEAVGILAGGIAHDFNNLLSVIMGNINLAQMQAEPGTSFARWLDEAEKAAIRAKNLTQKFTIFSSGGKPVKKVTSLKNIIENAMALAISGSNVICKYDISPDTWKVEIDSEQMNQVINNITLNAVYAMPKGGTIHVSSENIEFSEQNSGNWLSIPDGQYVKISICDQGTGISRKNLHAIFDPYFTTKKKDSRKGMGFGLPISHSIIKKHGGYIHVDSELGKGTIVYIYLPASKAEIPSPVPRQTGPSLTNKRILVMDDEEMIRDIVSQMVEYLGYSIVSSAEGRQAVDIYKQAIESGTPFDAVILDLTIPGGLGGKETLKKLLDLDPDVRAIVSSGYSSNEVIANFKQEGFKGRITKPYQIKELENVLKEVLSAE</sequence>
<dbReference type="KEGG" id="dli:dnl_36970"/>
<dbReference type="PANTHER" id="PTHR43065">
    <property type="entry name" value="SENSOR HISTIDINE KINASE"/>
    <property type="match status" value="1"/>
</dbReference>
<dbReference type="InterPro" id="IPR000014">
    <property type="entry name" value="PAS"/>
</dbReference>
<dbReference type="EC" id="2.7.13.3" evidence="2"/>
<evidence type="ECO:0000256" key="4">
    <source>
        <dbReference type="PROSITE-ProRule" id="PRU00169"/>
    </source>
</evidence>
<dbReference type="InterPro" id="IPR035965">
    <property type="entry name" value="PAS-like_dom_sf"/>
</dbReference>
<dbReference type="PANTHER" id="PTHR43065:SF42">
    <property type="entry name" value="TWO-COMPONENT SENSOR PPRA"/>
    <property type="match status" value="1"/>
</dbReference>
<dbReference type="GO" id="GO:0000155">
    <property type="term" value="F:phosphorelay sensor kinase activity"/>
    <property type="evidence" value="ECO:0007669"/>
    <property type="project" value="InterPro"/>
</dbReference>
<dbReference type="CDD" id="cd00082">
    <property type="entry name" value="HisKA"/>
    <property type="match status" value="1"/>
</dbReference>
<keyword evidence="3 4" id="KW-0597">Phosphoprotein</keyword>
<dbReference type="PROSITE" id="PS50109">
    <property type="entry name" value="HIS_KIN"/>
    <property type="match status" value="1"/>
</dbReference>
<evidence type="ECO:0000259" key="6">
    <source>
        <dbReference type="PROSITE" id="PS50110"/>
    </source>
</evidence>
<dbReference type="InterPro" id="IPR003594">
    <property type="entry name" value="HATPase_dom"/>
</dbReference>
<dbReference type="AlphaFoldDB" id="A0A975B9A3"/>
<keyword evidence="8" id="KW-0808">Transferase</keyword>
<reference evidence="8" key="1">
    <citation type="journal article" date="2021" name="Microb. Physiol.">
        <title>Proteogenomic Insights into the Physiology of Marine, Sulfate-Reducing, Filamentous Desulfonema limicola and Desulfonema magnum.</title>
        <authorList>
            <person name="Schnaars V."/>
            <person name="Wohlbrand L."/>
            <person name="Scheve S."/>
            <person name="Hinrichs C."/>
            <person name="Reinhardt R."/>
            <person name="Rabus R."/>
        </authorList>
    </citation>
    <scope>NUCLEOTIDE SEQUENCE</scope>
    <source>
        <strain evidence="8">5ac10</strain>
    </source>
</reference>
<evidence type="ECO:0000313" key="9">
    <source>
        <dbReference type="Proteomes" id="UP000663720"/>
    </source>
</evidence>
<dbReference type="SMART" id="SM00388">
    <property type="entry name" value="HisKA"/>
    <property type="match status" value="1"/>
</dbReference>
<dbReference type="Gene3D" id="3.30.450.20">
    <property type="entry name" value="PAS domain"/>
    <property type="match status" value="1"/>
</dbReference>
<evidence type="ECO:0000313" key="8">
    <source>
        <dbReference type="EMBL" id="QTA81364.1"/>
    </source>
</evidence>
<evidence type="ECO:0000259" key="5">
    <source>
        <dbReference type="PROSITE" id="PS50109"/>
    </source>
</evidence>
<dbReference type="InterPro" id="IPR005467">
    <property type="entry name" value="His_kinase_dom"/>
</dbReference>
<dbReference type="Pfam" id="PF02518">
    <property type="entry name" value="HATPase_c"/>
    <property type="match status" value="1"/>
</dbReference>
<proteinExistence type="predicted"/>
<evidence type="ECO:0000256" key="3">
    <source>
        <dbReference type="ARBA" id="ARBA00022553"/>
    </source>
</evidence>
<dbReference type="Gene3D" id="1.10.287.130">
    <property type="match status" value="1"/>
</dbReference>
<dbReference type="CDD" id="cd00130">
    <property type="entry name" value="PAS"/>
    <property type="match status" value="1"/>
</dbReference>
<accession>A0A975B9A3</accession>
<feature type="modified residue" description="4-aspartylphosphate" evidence="4">
    <location>
        <position position="60"/>
    </location>
</feature>
<dbReference type="InterPro" id="IPR013656">
    <property type="entry name" value="PAS_4"/>
</dbReference>
<dbReference type="Gene3D" id="3.30.565.10">
    <property type="entry name" value="Histidine kinase-like ATPase, C-terminal domain"/>
    <property type="match status" value="1"/>
</dbReference>
<dbReference type="SMART" id="SM00448">
    <property type="entry name" value="REC"/>
    <property type="match status" value="2"/>
</dbReference>
<dbReference type="Gene3D" id="3.40.50.2300">
    <property type="match status" value="2"/>
</dbReference>
<feature type="domain" description="Histidine kinase" evidence="5">
    <location>
        <begin position="276"/>
        <end position="499"/>
    </location>
</feature>
<feature type="modified residue" description="4-aspartylphosphate" evidence="4">
    <location>
        <position position="572"/>
    </location>
</feature>
<dbReference type="InterPro" id="IPR004358">
    <property type="entry name" value="Sig_transdc_His_kin-like_C"/>
</dbReference>
<dbReference type="RefSeq" id="WP_207687406.1">
    <property type="nucleotide sequence ID" value="NZ_CP061799.1"/>
</dbReference>
<comment type="catalytic activity">
    <reaction evidence="1">
        <text>ATP + protein L-histidine = ADP + protein N-phospho-L-histidine.</text>
        <dbReference type="EC" id="2.7.13.3"/>
    </reaction>
</comment>
<feature type="domain" description="Response regulatory" evidence="6">
    <location>
        <begin position="5"/>
        <end position="125"/>
    </location>
</feature>
<dbReference type="SUPFAM" id="SSF47384">
    <property type="entry name" value="Homodimeric domain of signal transducing histidine kinase"/>
    <property type="match status" value="1"/>
</dbReference>
<dbReference type="PROSITE" id="PS50110">
    <property type="entry name" value="RESPONSE_REGULATORY"/>
    <property type="match status" value="2"/>
</dbReference>
<dbReference type="PROSITE" id="PS50112">
    <property type="entry name" value="PAS"/>
    <property type="match status" value="1"/>
</dbReference>
<dbReference type="InterPro" id="IPR036097">
    <property type="entry name" value="HisK_dim/P_sf"/>
</dbReference>
<dbReference type="InterPro" id="IPR036890">
    <property type="entry name" value="HATPase_C_sf"/>
</dbReference>
<dbReference type="SUPFAM" id="SSF55874">
    <property type="entry name" value="ATPase domain of HSP90 chaperone/DNA topoisomerase II/histidine kinase"/>
    <property type="match status" value="1"/>
</dbReference>
<dbReference type="CDD" id="cd17534">
    <property type="entry name" value="REC_DC-like"/>
    <property type="match status" value="1"/>
</dbReference>
<name>A0A975B9A3_9BACT</name>
<evidence type="ECO:0000259" key="7">
    <source>
        <dbReference type="PROSITE" id="PS50112"/>
    </source>
</evidence>
<dbReference type="Pfam" id="PF08448">
    <property type="entry name" value="PAS_4"/>
    <property type="match status" value="1"/>
</dbReference>
<evidence type="ECO:0000256" key="1">
    <source>
        <dbReference type="ARBA" id="ARBA00000085"/>
    </source>
</evidence>
<protein>
    <recommendedName>
        <fullName evidence="2">histidine kinase</fullName>
        <ecNumber evidence="2">2.7.13.3</ecNumber>
    </recommendedName>
</protein>
<feature type="domain" description="Response regulatory" evidence="6">
    <location>
        <begin position="518"/>
        <end position="638"/>
    </location>
</feature>
<dbReference type="InterPro" id="IPR001789">
    <property type="entry name" value="Sig_transdc_resp-reg_receiver"/>
</dbReference>
<keyword evidence="9" id="KW-1185">Reference proteome</keyword>
<organism evidence="8 9">
    <name type="scientific">Desulfonema limicola</name>
    <dbReference type="NCBI Taxonomy" id="45656"/>
    <lineage>
        <taxon>Bacteria</taxon>
        <taxon>Pseudomonadati</taxon>
        <taxon>Thermodesulfobacteriota</taxon>
        <taxon>Desulfobacteria</taxon>
        <taxon>Desulfobacterales</taxon>
        <taxon>Desulfococcaceae</taxon>
        <taxon>Desulfonema</taxon>
    </lineage>
</organism>
<dbReference type="InterPro" id="IPR011006">
    <property type="entry name" value="CheY-like_superfamily"/>
</dbReference>
<dbReference type="InterPro" id="IPR003661">
    <property type="entry name" value="HisK_dim/P_dom"/>
</dbReference>
<dbReference type="EMBL" id="CP061799">
    <property type="protein sequence ID" value="QTA81364.1"/>
    <property type="molecule type" value="Genomic_DNA"/>
</dbReference>
<gene>
    <name evidence="8" type="ORF">dnl_36970</name>
</gene>
<feature type="domain" description="PAS" evidence="7">
    <location>
        <begin position="137"/>
        <end position="214"/>
    </location>
</feature>
<dbReference type="SUPFAM" id="SSF52172">
    <property type="entry name" value="CheY-like"/>
    <property type="match status" value="2"/>
</dbReference>